<comment type="caution">
    <text evidence="1">The sequence shown here is derived from an EMBL/GenBank/DDBJ whole genome shotgun (WGS) entry which is preliminary data.</text>
</comment>
<protein>
    <recommendedName>
        <fullName evidence="3">Flagellar hook-length control protein-like C-terminal domain-containing protein</fullName>
    </recommendedName>
</protein>
<reference evidence="1 2" key="1">
    <citation type="submission" date="2023-07" db="EMBL/GenBank/DDBJ databases">
        <title>Sorghum-associated microbial communities from plants grown in Nebraska, USA.</title>
        <authorList>
            <person name="Schachtman D."/>
        </authorList>
    </citation>
    <scope>NUCLEOTIDE SEQUENCE [LARGE SCALE GENOMIC DNA]</scope>
    <source>
        <strain evidence="1 2">BE211</strain>
    </source>
</reference>
<dbReference type="RefSeq" id="WP_310261670.1">
    <property type="nucleotide sequence ID" value="NZ_JAVDWA010000008.1"/>
</dbReference>
<keyword evidence="2" id="KW-1185">Reference proteome</keyword>
<gene>
    <name evidence="1" type="ORF">J2X07_003545</name>
</gene>
<dbReference type="Proteomes" id="UP001258181">
    <property type="component" value="Unassembled WGS sequence"/>
</dbReference>
<evidence type="ECO:0000313" key="1">
    <source>
        <dbReference type="EMBL" id="MDR7074548.1"/>
    </source>
</evidence>
<proteinExistence type="predicted"/>
<dbReference type="EMBL" id="JAVDWA010000008">
    <property type="protein sequence ID" value="MDR7074548.1"/>
    <property type="molecule type" value="Genomic_DNA"/>
</dbReference>
<organism evidence="1 2">
    <name type="scientific">Fictibacillus barbaricus</name>
    <dbReference type="NCBI Taxonomy" id="182136"/>
    <lineage>
        <taxon>Bacteria</taxon>
        <taxon>Bacillati</taxon>
        <taxon>Bacillota</taxon>
        <taxon>Bacilli</taxon>
        <taxon>Bacillales</taxon>
        <taxon>Fictibacillaceae</taxon>
        <taxon>Fictibacillus</taxon>
    </lineage>
</organism>
<sequence length="491" mass="55768">MLTVNSVNPLLPASKVSEAFVALKPNQLLMAKILEIFPDQSAKILYDGITIQAKLDAPLSKGERYLFEVMPHSNNQTVILKKVDADLTQSAPEQILNKLNIPVQKNEIKAAEFAIAEKAPLTKENIKLIAAILQHASSLPYKEKQQVIHQMLRLQLPASQLNVKAIIASIIHKNVHLDMKPLFDSLQAFTHKSAYVEKTINLLGDLFGYSRKAEESNDQLPTRHINKVMTNAEQKLPDKPVADVLYHLNTSPSKTEKSVRLDQPRTVVPEPLTISAGQEKAERFSASEMFLQAAEKWLKNSGLLHERTLLNNPEQVKQTETLKSQLLLLHQNAEQLELPETVKQKIDQAIYRITSQQIQNISSNDGMQQFILQIPFHSEIQPKEITIRWEGKKGKGDRLDPEHCRMLFWLEMQHLKEVAVDVHIQNRILSIKVYSGYPALENLTAALTPRLKKSLNEMEYTLSSLTFLQKEKNEIKFSETASFYKGMDLRV</sequence>
<evidence type="ECO:0000313" key="2">
    <source>
        <dbReference type="Proteomes" id="UP001258181"/>
    </source>
</evidence>
<name>A0ABU1U576_9BACL</name>
<evidence type="ECO:0008006" key="3">
    <source>
        <dbReference type="Google" id="ProtNLM"/>
    </source>
</evidence>
<accession>A0ABU1U576</accession>